<dbReference type="AlphaFoldDB" id="A0AAU9NR28"/>
<evidence type="ECO:0000313" key="2">
    <source>
        <dbReference type="EMBL" id="CAH1440085.1"/>
    </source>
</evidence>
<organism evidence="2 3">
    <name type="scientific">Lactuca virosa</name>
    <dbReference type="NCBI Taxonomy" id="75947"/>
    <lineage>
        <taxon>Eukaryota</taxon>
        <taxon>Viridiplantae</taxon>
        <taxon>Streptophyta</taxon>
        <taxon>Embryophyta</taxon>
        <taxon>Tracheophyta</taxon>
        <taxon>Spermatophyta</taxon>
        <taxon>Magnoliopsida</taxon>
        <taxon>eudicotyledons</taxon>
        <taxon>Gunneridae</taxon>
        <taxon>Pentapetalae</taxon>
        <taxon>asterids</taxon>
        <taxon>campanulids</taxon>
        <taxon>Asterales</taxon>
        <taxon>Asteraceae</taxon>
        <taxon>Cichorioideae</taxon>
        <taxon>Cichorieae</taxon>
        <taxon>Lactucinae</taxon>
        <taxon>Lactuca</taxon>
    </lineage>
</organism>
<protein>
    <submittedName>
        <fullName evidence="2">Uncharacterized protein</fullName>
    </submittedName>
</protein>
<sequence>MCSMFSSNVRCLADASVHYPAQQKSTILFVLTTVRRGFVTGHIFDRKFSVPIDTTKNSCGINFAYELIFIVAVYGFASDGWYVPFPTSLNFCLEVMQRCQKKRRVKGSGSDLELDSDANSDDHDPHTESIAIDESKCESNRLRTAITTVCLHRRSPPASTIVIPSSLPSGDVPNLSFNIFRFSIVLILTQQIFHRLNIVNLSPHSHSISRSFHLSSNSYSVTSSSAGVHAFGYRLFQVQRKRITPAIPMSNYVCYSSTLGPRVEDKPLFAYEQRKGAAEYPFAEEIDTHDLKRKVVVEGKKEKVYDLSGMFMDMQGYMRIDWTSYFFFLPVYATKSCFMVCPWVGALTEHVLYDEVSSWKQTF</sequence>
<gene>
    <name evidence="2" type="ORF">LVIROSA_LOCUS26242</name>
</gene>
<name>A0AAU9NR28_9ASTR</name>
<dbReference type="EMBL" id="CAKMRJ010005412">
    <property type="protein sequence ID" value="CAH1440085.1"/>
    <property type="molecule type" value="Genomic_DNA"/>
</dbReference>
<proteinExistence type="predicted"/>
<reference evidence="2 3" key="1">
    <citation type="submission" date="2022-01" db="EMBL/GenBank/DDBJ databases">
        <authorList>
            <person name="Xiong W."/>
            <person name="Schranz E."/>
        </authorList>
    </citation>
    <scope>NUCLEOTIDE SEQUENCE [LARGE SCALE GENOMIC DNA]</scope>
</reference>
<keyword evidence="3" id="KW-1185">Reference proteome</keyword>
<accession>A0AAU9NR28</accession>
<comment type="caution">
    <text evidence="2">The sequence shown here is derived from an EMBL/GenBank/DDBJ whole genome shotgun (WGS) entry which is preliminary data.</text>
</comment>
<evidence type="ECO:0000256" key="1">
    <source>
        <dbReference type="SAM" id="MobiDB-lite"/>
    </source>
</evidence>
<evidence type="ECO:0000313" key="3">
    <source>
        <dbReference type="Proteomes" id="UP001157418"/>
    </source>
</evidence>
<feature type="region of interest" description="Disordered" evidence="1">
    <location>
        <begin position="109"/>
        <end position="130"/>
    </location>
</feature>
<dbReference type="Proteomes" id="UP001157418">
    <property type="component" value="Unassembled WGS sequence"/>
</dbReference>
<feature type="compositionally biased region" description="Basic and acidic residues" evidence="1">
    <location>
        <begin position="120"/>
        <end position="130"/>
    </location>
</feature>